<keyword evidence="2" id="KW-1185">Reference proteome</keyword>
<sequence>MGTLKNGDSGSWVLVGGQLYGIVIAADDGITDDDDDDDDDDEDNDYDKDDDITKALHNPGAYMIPIESIFDSISQTLSAKVSLPTRVDWRISSLRANRQTWRSCLNEMPEIWVKRHLSMELFLAQQKMHQLADGQRENIRFASRISGTQAIFPQFPKLNAMSRVILKDVGGLLVQTIDSILLLGTICPLSQAFRSGLRQWLPDHRRSRFHNRQTFASSIILNRYMSTQAGENVLGLLLILWKTQRQSTLQSEEHIFKGREIGYGITKHMGPQIVWLSQLLSRLFAVVGVPPTSIPSNSQLQLFVRCIVAAFKDKDLSQLRFIMDSNQLIENAAPSDEHWTVLPARTPNTVSRTLRWIRSRFSGKVDRDVLLSVGSAFGDTFRNHPVTFDHSVTFICRFLAQLAEIAVGDGTQVLVCSGPLSYWAAFYAAVVLGLEAELRLQQASGSAVPLRSPFRRDIDPDFPVQSDVVVYFDYEPRRHGPLGEHLSLDSRARPQAQTQTQTQTQIHEIT</sequence>
<reference evidence="1" key="1">
    <citation type="submission" date="2022-11" db="EMBL/GenBank/DDBJ databases">
        <title>Genome Sequence of Nemania bipapillata.</title>
        <authorList>
            <person name="Buettner E."/>
        </authorList>
    </citation>
    <scope>NUCLEOTIDE SEQUENCE</scope>
    <source>
        <strain evidence="1">CP14</strain>
    </source>
</reference>
<protein>
    <submittedName>
        <fullName evidence="1">Uncharacterized protein</fullName>
    </submittedName>
</protein>
<evidence type="ECO:0000313" key="1">
    <source>
        <dbReference type="EMBL" id="KAJ8109787.1"/>
    </source>
</evidence>
<organism evidence="1 2">
    <name type="scientific">Nemania bipapillata</name>
    <dbReference type="NCBI Taxonomy" id="110536"/>
    <lineage>
        <taxon>Eukaryota</taxon>
        <taxon>Fungi</taxon>
        <taxon>Dikarya</taxon>
        <taxon>Ascomycota</taxon>
        <taxon>Pezizomycotina</taxon>
        <taxon>Sordariomycetes</taxon>
        <taxon>Xylariomycetidae</taxon>
        <taxon>Xylariales</taxon>
        <taxon>Xylariaceae</taxon>
        <taxon>Nemania</taxon>
    </lineage>
</organism>
<proteinExistence type="predicted"/>
<evidence type="ECO:0000313" key="2">
    <source>
        <dbReference type="Proteomes" id="UP001153334"/>
    </source>
</evidence>
<gene>
    <name evidence="1" type="ORF">ONZ43_g6039</name>
</gene>
<dbReference type="Proteomes" id="UP001153334">
    <property type="component" value="Unassembled WGS sequence"/>
</dbReference>
<dbReference type="EMBL" id="JAPESX010002032">
    <property type="protein sequence ID" value="KAJ8109787.1"/>
    <property type="molecule type" value="Genomic_DNA"/>
</dbReference>
<name>A0ACC2I364_9PEZI</name>
<accession>A0ACC2I364</accession>
<comment type="caution">
    <text evidence="1">The sequence shown here is derived from an EMBL/GenBank/DDBJ whole genome shotgun (WGS) entry which is preliminary data.</text>
</comment>